<evidence type="ECO:0000313" key="1">
    <source>
        <dbReference type="EMBL" id="NKZ05275.1"/>
    </source>
</evidence>
<gene>
    <name evidence="1" type="ORF">HGB48_16185</name>
</gene>
<organism evidence="1 2">
    <name type="scientific">Actinomadura latina</name>
    <dbReference type="NCBI Taxonomy" id="163603"/>
    <lineage>
        <taxon>Bacteria</taxon>
        <taxon>Bacillati</taxon>
        <taxon>Actinomycetota</taxon>
        <taxon>Actinomycetes</taxon>
        <taxon>Streptosporangiales</taxon>
        <taxon>Thermomonosporaceae</taxon>
        <taxon>Actinomadura</taxon>
    </lineage>
</organism>
<accession>A0A846Z3K7</accession>
<comment type="caution">
    <text evidence="1">The sequence shown here is derived from an EMBL/GenBank/DDBJ whole genome shotgun (WGS) entry which is preliminary data.</text>
</comment>
<dbReference type="RefSeq" id="WP_083946855.1">
    <property type="nucleotide sequence ID" value="NZ_JAAXPI010000019.1"/>
</dbReference>
<dbReference type="SUPFAM" id="SSF51197">
    <property type="entry name" value="Clavaminate synthase-like"/>
    <property type="match status" value="1"/>
</dbReference>
<name>A0A846Z3K7_9ACTN</name>
<dbReference type="AlphaFoldDB" id="A0A846Z3K7"/>
<protein>
    <submittedName>
        <fullName evidence="1">2OG-Fe(II) oxygenase</fullName>
    </submittedName>
</protein>
<proteinExistence type="predicted"/>
<evidence type="ECO:0000313" key="2">
    <source>
        <dbReference type="Proteomes" id="UP000579250"/>
    </source>
</evidence>
<dbReference type="EMBL" id="JAAXPI010000019">
    <property type="protein sequence ID" value="NKZ05275.1"/>
    <property type="molecule type" value="Genomic_DNA"/>
</dbReference>
<dbReference type="Proteomes" id="UP000579250">
    <property type="component" value="Unassembled WGS sequence"/>
</dbReference>
<keyword evidence="2" id="KW-1185">Reference proteome</keyword>
<sequence>MATADARTHPDLLDPLFTARSIPVGELSRSHLAELAAGGFAALRVTDFLPAELCREAMARIAEPDFPMDAYDKARVDPPIARFGPVLNEYKDGEGLRSEYWRDMALARELWRSRMGGADPLALSVDRLSEVWRDRLGPARIRGRDLFAGALREINDGALVHFDDVRREYGPDFFDGGAPVAQLAFNAWMSVPAEGGSTRIYRRRWNPPDTGARNGYGYHRSVIDGEQEIVLSVEAGDALLFDPRYFHAVDPSARGRRVAITFFLALTSTGELTLWS</sequence>
<reference evidence="1 2" key="1">
    <citation type="submission" date="2020-04" db="EMBL/GenBank/DDBJ databases">
        <title>MicrobeNet Type strains.</title>
        <authorList>
            <person name="Nicholson A.C."/>
        </authorList>
    </citation>
    <scope>NUCLEOTIDE SEQUENCE [LARGE SCALE GENOMIC DNA]</scope>
    <source>
        <strain evidence="1 2">ATCC BAA-277</strain>
    </source>
</reference>
<dbReference type="Gene3D" id="2.60.120.620">
    <property type="entry name" value="q2cbj1_9rhob like domain"/>
    <property type="match status" value="1"/>
</dbReference>